<keyword evidence="2" id="KW-1185">Reference proteome</keyword>
<reference evidence="1" key="1">
    <citation type="submission" date="2019-02" db="EMBL/GenBank/DDBJ databases">
        <authorList>
            <person name="Li S.-H."/>
        </authorList>
    </citation>
    <scope>NUCLEOTIDE SEQUENCE</scope>
    <source>
        <strain evidence="1">IMCC14734</strain>
    </source>
</reference>
<organism evidence="1 2">
    <name type="scientific">Candidatus Litorirhabdus singularis</name>
    <dbReference type="NCBI Taxonomy" id="2518993"/>
    <lineage>
        <taxon>Bacteria</taxon>
        <taxon>Pseudomonadati</taxon>
        <taxon>Pseudomonadota</taxon>
        <taxon>Gammaproteobacteria</taxon>
        <taxon>Cellvibrionales</taxon>
        <taxon>Halieaceae</taxon>
        <taxon>Candidatus Litorirhabdus</taxon>
    </lineage>
</organism>
<sequence length="1135" mass="126744">MKTLDGERYYCIDNVDQLPPFFISVVSAFDHWMFVASNGALTAGRVSPDTALLPYVTVDKIYDSVPITGPKTLLRVRSDGDVKLWEPFNPERSSGYRLQRNLYKNWHGNKLIFEEINHDLALVFRYQWASSEEFGFIRSSELESLGTADTAISLIDGLQNLLPADTPRFTQTNSSYLVDAYKWNEVDAETGLACYTLYSAITDRAEPCESLRATTVFALGLEQPRVLLSNKQLDAFRAGERLSDESHTRGIRGAYLLNADIVLEAGAKKSWQLVANTERTQAEVVELQVALADPAQLSAAVAHSIARGSDVLNRIIGAADGLQHTQNENLAAHHYANVLFNVMRGGIFNDQYRVETAAINAHFQHFNKPVAGQLQGLLKQLPASLNYQQFLAQITEHGDSQAHRLALEYLPLTFGRRHGDPSRPWNHFTIKLQDDQQQPLLAYEGNWRDIFQNWEALLLSYPDYIEGVIAKFVNASTIDGYNPYRITEAGIDWEVEDEDDPWSYIGYWGDHQIIYLLKLLELSRQFHPQALPQLLHTQCFSYANVPYRLKSFESMLENAKSTVTYDADLALTIESRVEELGADGKLILDQTGQVYLVTLLEKLLLPLLSKLGNLVVDGGIWLNTQRPEWNDANNALVGQGLSMVTLYYIRRYIHFLQPLMRELDQAGVVSAEVFTWLEETVAALREVQPQLAGGRFTNEQRYALLEQLGQAASRYRETVYRQDGFSGSRQLEIGLVHELLDSALAAVDHSIASNRNEDGLYNAYNLLDIAPGSAAIDTLYPMLEGQVAALSSGAIEAEEAVQLLQTLFASPLYRADQKSFILYPDKPNVGFLQKNRIPAEQLESLSTVQDMLKNTDTTLVVQDARGDFRFNARITNVGQLDQALQSAQAHYPTLGSTAANALRELYESVFGHQSFTGRSGGMFGFEGLGSIYWHMVAKLLLAVQERFMAAKSSACDPTTLQQLGELYYAVREGIGFNKSPAEYGAFPNDPYSHTPAHIGAQQPGMTGQVKEEVITRFNELGVRVANGEVTFDPSLLRGREFTSEEQSFRYLDVAGDWQDLPLPTASLVFTWCQVPVSYHLVDTAQTKLVATRSNAEAYQSSALALPAEHARELFERSGAITCIDIYISADALFSD</sequence>
<accession>A0ABT3TCZ2</accession>
<dbReference type="EMBL" id="SHNN01000001">
    <property type="protein sequence ID" value="MCX2980170.1"/>
    <property type="molecule type" value="Genomic_DNA"/>
</dbReference>
<comment type="caution">
    <text evidence="1">The sequence shown here is derived from an EMBL/GenBank/DDBJ whole genome shotgun (WGS) entry which is preliminary data.</text>
</comment>
<gene>
    <name evidence="1" type="ORF">EYC98_04730</name>
</gene>
<dbReference type="Proteomes" id="UP001143362">
    <property type="component" value="Unassembled WGS sequence"/>
</dbReference>
<evidence type="ECO:0000313" key="2">
    <source>
        <dbReference type="Proteomes" id="UP001143362"/>
    </source>
</evidence>
<name>A0ABT3TCZ2_9GAMM</name>
<protein>
    <recommendedName>
        <fullName evidence="3">Glycosyl hydrolase 36 catalytic domain-containing protein</fullName>
    </recommendedName>
</protein>
<evidence type="ECO:0000313" key="1">
    <source>
        <dbReference type="EMBL" id="MCX2980170.1"/>
    </source>
</evidence>
<evidence type="ECO:0008006" key="3">
    <source>
        <dbReference type="Google" id="ProtNLM"/>
    </source>
</evidence>
<proteinExistence type="predicted"/>